<feature type="compositionally biased region" description="Basic and acidic residues" evidence="1">
    <location>
        <begin position="97"/>
        <end position="106"/>
    </location>
</feature>
<reference evidence="2 3" key="1">
    <citation type="journal article" date="2009" name="Nature">
        <title>Evolution of pathogenicity and sexual reproduction in eight Candida genomes.</title>
        <authorList>
            <person name="Butler G."/>
            <person name="Rasmussen M.D."/>
            <person name="Lin M.F."/>
            <person name="Santos M.A."/>
            <person name="Sakthikumar S."/>
            <person name="Munro C.A."/>
            <person name="Rheinbay E."/>
            <person name="Grabherr M."/>
            <person name="Forche A."/>
            <person name="Reedy J.L."/>
            <person name="Agrafioti I."/>
            <person name="Arnaud M.B."/>
            <person name="Bates S."/>
            <person name="Brown A.J."/>
            <person name="Brunke S."/>
            <person name="Costanzo M.C."/>
            <person name="Fitzpatrick D.A."/>
            <person name="de Groot P.W."/>
            <person name="Harris D."/>
            <person name="Hoyer L.L."/>
            <person name="Hube B."/>
            <person name="Klis F.M."/>
            <person name="Kodira C."/>
            <person name="Lennard N."/>
            <person name="Logue M.E."/>
            <person name="Martin R."/>
            <person name="Neiman A.M."/>
            <person name="Nikolaou E."/>
            <person name="Quail M.A."/>
            <person name="Quinn J."/>
            <person name="Santos M.C."/>
            <person name="Schmitzberger F.F."/>
            <person name="Sherlock G."/>
            <person name="Shah P."/>
            <person name="Silverstein K.A."/>
            <person name="Skrzypek M.S."/>
            <person name="Soll D."/>
            <person name="Staggs R."/>
            <person name="Stansfield I."/>
            <person name="Stumpf M.P."/>
            <person name="Sudbery P.E."/>
            <person name="Srikantha T."/>
            <person name="Zeng Q."/>
            <person name="Berman J."/>
            <person name="Berriman M."/>
            <person name="Heitman J."/>
            <person name="Gow N.A."/>
            <person name="Lorenz M.C."/>
            <person name="Birren B.W."/>
            <person name="Kellis M."/>
            <person name="Cuomo C.A."/>
        </authorList>
    </citation>
    <scope>NUCLEOTIDE SEQUENCE [LARGE SCALE GENOMIC DNA]</scope>
    <source>
        <strain evidence="3">ATCC MYA-3404 / T1</strain>
    </source>
</reference>
<sequence>MSSGGLSNRVMNMKFMKKAEDNQISKQRKEEQKKIHDLSEWIMPNSDKLLKLASMKPKIETVGYGNIMSSSNYNYSSTTSVRKTWGDVNKAKLAVEEITDDKKPVDADDDDEPPLDLNTMWKKRKLESSSKSNKKKRLN</sequence>
<organism evidence="2 3">
    <name type="scientific">Candida tropicalis (strain ATCC MYA-3404 / T1)</name>
    <name type="common">Yeast</name>
    <dbReference type="NCBI Taxonomy" id="294747"/>
    <lineage>
        <taxon>Eukaryota</taxon>
        <taxon>Fungi</taxon>
        <taxon>Dikarya</taxon>
        <taxon>Ascomycota</taxon>
        <taxon>Saccharomycotina</taxon>
        <taxon>Pichiomycetes</taxon>
        <taxon>Debaryomycetaceae</taxon>
        <taxon>Candida/Lodderomyces clade</taxon>
        <taxon>Candida</taxon>
    </lineage>
</organism>
<protein>
    <recommendedName>
        <fullName evidence="4">M-phase phosphoprotein 6</fullName>
    </recommendedName>
</protein>
<feature type="region of interest" description="Disordered" evidence="1">
    <location>
        <begin position="97"/>
        <end position="139"/>
    </location>
</feature>
<evidence type="ECO:0000256" key="1">
    <source>
        <dbReference type="SAM" id="MobiDB-lite"/>
    </source>
</evidence>
<dbReference type="KEGG" id="ctp:CTRG_00999"/>
<dbReference type="VEuPathDB" id="FungiDB:CTRG_00999"/>
<gene>
    <name evidence="2" type="ORF">CTRG_00999</name>
</gene>
<dbReference type="GeneID" id="8296213"/>
<name>C5M4K9_CANTT</name>
<keyword evidence="3" id="KW-1185">Reference proteome</keyword>
<evidence type="ECO:0008006" key="4">
    <source>
        <dbReference type="Google" id="ProtNLM"/>
    </source>
</evidence>
<dbReference type="Proteomes" id="UP000002037">
    <property type="component" value="Unassembled WGS sequence"/>
</dbReference>
<dbReference type="STRING" id="294747.C5M4K9"/>
<evidence type="ECO:0000313" key="3">
    <source>
        <dbReference type="Proteomes" id="UP000002037"/>
    </source>
</evidence>
<proteinExistence type="predicted"/>
<dbReference type="OrthoDB" id="4084022at2759"/>
<dbReference type="HOGENOM" id="CLU_151464_0_0_1"/>
<evidence type="ECO:0000313" key="2">
    <source>
        <dbReference type="EMBL" id="EER36259.1"/>
    </source>
</evidence>
<dbReference type="RefSeq" id="XP_002546217.1">
    <property type="nucleotide sequence ID" value="XM_002546171.1"/>
</dbReference>
<accession>C5M4K9</accession>
<dbReference type="Pfam" id="PF10175">
    <property type="entry name" value="MPP6"/>
    <property type="match status" value="1"/>
</dbReference>
<dbReference type="eggNOG" id="ENOG502SFE2">
    <property type="taxonomic scope" value="Eukaryota"/>
</dbReference>
<dbReference type="AlphaFoldDB" id="C5M4K9"/>
<dbReference type="EMBL" id="GG692395">
    <property type="protein sequence ID" value="EER36259.1"/>
    <property type="molecule type" value="Genomic_DNA"/>
</dbReference>